<accession>A0A6S7IZF3</accession>
<evidence type="ECO:0000313" key="1">
    <source>
        <dbReference type="EMBL" id="CAB4023266.1"/>
    </source>
</evidence>
<gene>
    <name evidence="1" type="ORF">PACLA_8A070562</name>
</gene>
<protein>
    <submittedName>
        <fullName evidence="1">Uncharacterized protein</fullName>
    </submittedName>
</protein>
<dbReference type="Proteomes" id="UP001152795">
    <property type="component" value="Unassembled WGS sequence"/>
</dbReference>
<name>A0A6S7IZF3_PARCT</name>
<feature type="non-terminal residue" evidence="1">
    <location>
        <position position="1"/>
    </location>
</feature>
<feature type="non-terminal residue" evidence="1">
    <location>
        <position position="505"/>
    </location>
</feature>
<dbReference type="Gene3D" id="1.10.340.70">
    <property type="match status" value="1"/>
</dbReference>
<dbReference type="EMBL" id="CACRXK020012407">
    <property type="protein sequence ID" value="CAB4023266.1"/>
    <property type="molecule type" value="Genomic_DNA"/>
</dbReference>
<evidence type="ECO:0000313" key="2">
    <source>
        <dbReference type="Proteomes" id="UP001152795"/>
    </source>
</evidence>
<dbReference type="OrthoDB" id="9908810at2759"/>
<dbReference type="AlphaFoldDB" id="A0A6S7IZF3"/>
<keyword evidence="2" id="KW-1185">Reference proteome</keyword>
<proteinExistence type="predicted"/>
<comment type="caution">
    <text evidence="1">The sequence shown here is derived from an EMBL/GenBank/DDBJ whole genome shotgun (WGS) entry which is preliminary data.</text>
</comment>
<sequence length="505" mass="59159">SWTSTHQSVLEELIECLSIHDIRQAQLKDNVIVKVYSFVNRKQRKTSSQRAAESPDTKLLLHERPKLFIDKDGVLRRQNNSHDQVVLPRPYHRTDLRELHDNMAHLGSERVLCLARDRFYWLRCRTEYLLEERKRARCIPERLAAAQTHYLLYRFMTSMYLHITSILFDLTVSKRSRELCPFLLIVMIFWNGLKGFVQDCSNPGNDISATLNSKRFRGGMPRTPLHGKKRSALFNIVDKCEQHKTRTCGARLKSTRMRQLVKAIMRGFSVRTRGETRKPCIYNVVQMTDEILRPWERVAIDTPGGKLGLQRVKVLYFWTGFVFYPLDDVCFEKFFHSKILSLALMEQKDLRALLLFLSNAQFLHKICEVLRHVSGRMQLITCSHFLARNAIENPANYFTSTRTITRAYVSRGRRPEVMFGERPFIHPNQNDHNLKRFLLKNVSIVKSTSTSQRFTSFLPAYSKRHRSGTNSSAWNMCCFENHTFLRSHLHRKYLQVACPGFLRTK</sequence>
<organism evidence="1 2">
    <name type="scientific">Paramuricea clavata</name>
    <name type="common">Red gorgonian</name>
    <name type="synonym">Violescent sea-whip</name>
    <dbReference type="NCBI Taxonomy" id="317549"/>
    <lineage>
        <taxon>Eukaryota</taxon>
        <taxon>Metazoa</taxon>
        <taxon>Cnidaria</taxon>
        <taxon>Anthozoa</taxon>
        <taxon>Octocorallia</taxon>
        <taxon>Malacalcyonacea</taxon>
        <taxon>Plexauridae</taxon>
        <taxon>Paramuricea</taxon>
    </lineage>
</organism>
<reference evidence="1" key="1">
    <citation type="submission" date="2020-04" db="EMBL/GenBank/DDBJ databases">
        <authorList>
            <person name="Alioto T."/>
            <person name="Alioto T."/>
            <person name="Gomez Garrido J."/>
        </authorList>
    </citation>
    <scope>NUCLEOTIDE SEQUENCE</scope>
    <source>
        <strain evidence="1">A484AB</strain>
    </source>
</reference>